<protein>
    <submittedName>
        <fullName evidence="1">Uncharacterized protein</fullName>
    </submittedName>
</protein>
<organism evidence="1 2">
    <name type="scientific">Myroides marinus</name>
    <dbReference type="NCBI Taxonomy" id="703342"/>
    <lineage>
        <taxon>Bacteria</taxon>
        <taxon>Pseudomonadati</taxon>
        <taxon>Bacteroidota</taxon>
        <taxon>Flavobacteriia</taxon>
        <taxon>Flavobacteriales</taxon>
        <taxon>Flavobacteriaceae</taxon>
        <taxon>Myroides</taxon>
    </lineage>
</organism>
<sequence length="119" mass="13864">MLNKGTKSEEDRRIDSIVQKLSSIGFTSEDALFIESLDEELKKIGLNYQELLAISAEELPLHIRRFNFGWDHMEQFTDILVKWSVTEPSFKAKAKVLYQFIQNESKAFSFDIMTKISRL</sequence>
<dbReference type="RefSeq" id="WP_038985085.1">
    <property type="nucleotide sequence ID" value="NZ_JWJO01000009.1"/>
</dbReference>
<gene>
    <name evidence="1" type="ORF">AV926_05455</name>
</gene>
<evidence type="ECO:0000313" key="1">
    <source>
        <dbReference type="EMBL" id="KZE82991.1"/>
    </source>
</evidence>
<keyword evidence="2" id="KW-1185">Reference proteome</keyword>
<evidence type="ECO:0000313" key="2">
    <source>
        <dbReference type="Proteomes" id="UP000076630"/>
    </source>
</evidence>
<dbReference type="EMBL" id="LQNU01000041">
    <property type="protein sequence ID" value="KZE82991.1"/>
    <property type="molecule type" value="Genomic_DNA"/>
</dbReference>
<dbReference type="OrthoDB" id="1435645at2"/>
<comment type="caution">
    <text evidence="1">The sequence shown here is derived from an EMBL/GenBank/DDBJ whole genome shotgun (WGS) entry which is preliminary data.</text>
</comment>
<proteinExistence type="predicted"/>
<dbReference type="AlphaFoldDB" id="A0A164A589"/>
<reference evidence="1 2" key="1">
    <citation type="submission" date="2016-01" db="EMBL/GenBank/DDBJ databases">
        <title>Whole genome sequencing of Myroides marinus L41.</title>
        <authorList>
            <person name="Hong K.W."/>
        </authorList>
    </citation>
    <scope>NUCLEOTIDE SEQUENCE [LARGE SCALE GENOMIC DNA]</scope>
    <source>
        <strain evidence="1 2">L41</strain>
    </source>
</reference>
<dbReference type="Proteomes" id="UP000076630">
    <property type="component" value="Unassembled WGS sequence"/>
</dbReference>
<name>A0A164A589_9FLAO</name>
<accession>A0A164A589</accession>